<accession>A0A7G8BHV2</accession>
<dbReference type="SUPFAM" id="SSF50486">
    <property type="entry name" value="FMT C-terminal domain-like"/>
    <property type="match status" value="1"/>
</dbReference>
<dbReference type="InterPro" id="IPR002376">
    <property type="entry name" value="Formyl_transf_N"/>
</dbReference>
<dbReference type="InterPro" id="IPR036477">
    <property type="entry name" value="Formyl_transf_N_sf"/>
</dbReference>
<dbReference type="InterPro" id="IPR011034">
    <property type="entry name" value="Formyl_transferase-like_C_sf"/>
</dbReference>
<dbReference type="EC" id="2.1.2.9" evidence="2 5"/>
<dbReference type="CDD" id="cd08704">
    <property type="entry name" value="Met_tRNA_FMT_C"/>
    <property type="match status" value="1"/>
</dbReference>
<evidence type="ECO:0000259" key="7">
    <source>
        <dbReference type="Pfam" id="PF02911"/>
    </source>
</evidence>
<protein>
    <recommendedName>
        <fullName evidence="2 5">Methionyl-tRNA formyltransferase</fullName>
        <ecNumber evidence="2 5">2.1.2.9</ecNumber>
    </recommendedName>
</protein>
<dbReference type="InterPro" id="IPR005794">
    <property type="entry name" value="Fmt"/>
</dbReference>
<dbReference type="KEGG" id="adin:H7849_24520"/>
<dbReference type="SUPFAM" id="SSF53328">
    <property type="entry name" value="Formyltransferase"/>
    <property type="match status" value="1"/>
</dbReference>
<keyword evidence="4 5" id="KW-0648">Protein biosynthesis</keyword>
<evidence type="ECO:0000256" key="2">
    <source>
        <dbReference type="ARBA" id="ARBA00012261"/>
    </source>
</evidence>
<dbReference type="InterPro" id="IPR041711">
    <property type="entry name" value="Met-tRNA-FMT_N"/>
</dbReference>
<dbReference type="PANTHER" id="PTHR11138:SF5">
    <property type="entry name" value="METHIONYL-TRNA FORMYLTRANSFERASE, MITOCHONDRIAL"/>
    <property type="match status" value="1"/>
</dbReference>
<evidence type="ECO:0000256" key="3">
    <source>
        <dbReference type="ARBA" id="ARBA00022679"/>
    </source>
</evidence>
<dbReference type="Pfam" id="PF02911">
    <property type="entry name" value="Formyl_trans_C"/>
    <property type="match status" value="1"/>
</dbReference>
<dbReference type="Pfam" id="PF00551">
    <property type="entry name" value="Formyl_trans_N"/>
    <property type="match status" value="1"/>
</dbReference>
<sequence length="311" mass="34365">MRLVFCGTPQFAVPTLKALLRAGHDIRLVVTQPDRPSGRGMQLVAPPVKHAALAAGIPIAQPEKIKNNQDFRAQLEMIQPEAIIVVAYGRIIPKWMLDLPHFGNLNLHASLLPKYRGAAPIQWAVANGEPVTGATTMRIDEGLDTGDMLMQRELPIAPDHTAEDIFPLLAEMGAPLMVETLERLTAGTINPRKQDDSQATLAPILKREDGQVDFTRSAMEIYNRWRGFQPWPGAYTQFRGKKLAFHHMMPMELRGEQSVPGEVGVEHGQLFVDCGANSRLEIFGVQAEGKKRMSAADFLRGHQLTTGDRLG</sequence>
<dbReference type="AlphaFoldDB" id="A0A7G8BHV2"/>
<dbReference type="Proteomes" id="UP000515312">
    <property type="component" value="Chromosome"/>
</dbReference>
<evidence type="ECO:0000313" key="9">
    <source>
        <dbReference type="Proteomes" id="UP000515312"/>
    </source>
</evidence>
<evidence type="ECO:0000259" key="6">
    <source>
        <dbReference type="Pfam" id="PF00551"/>
    </source>
</evidence>
<keyword evidence="9" id="KW-1185">Reference proteome</keyword>
<evidence type="ECO:0000256" key="4">
    <source>
        <dbReference type="ARBA" id="ARBA00022917"/>
    </source>
</evidence>
<dbReference type="RefSeq" id="WP_186743078.1">
    <property type="nucleotide sequence ID" value="NZ_CP060394.1"/>
</dbReference>
<dbReference type="Gene3D" id="3.40.50.12230">
    <property type="match status" value="1"/>
</dbReference>
<dbReference type="PANTHER" id="PTHR11138">
    <property type="entry name" value="METHIONYL-TRNA FORMYLTRANSFERASE"/>
    <property type="match status" value="1"/>
</dbReference>
<evidence type="ECO:0000256" key="5">
    <source>
        <dbReference type="HAMAP-Rule" id="MF_00182"/>
    </source>
</evidence>
<comment type="similarity">
    <text evidence="1 5">Belongs to the Fmt family.</text>
</comment>
<dbReference type="FunFam" id="3.40.50.12230:FF:000001">
    <property type="entry name" value="Methionyl-tRNA formyltransferase"/>
    <property type="match status" value="1"/>
</dbReference>
<keyword evidence="3 5" id="KW-0808">Transferase</keyword>
<evidence type="ECO:0000256" key="1">
    <source>
        <dbReference type="ARBA" id="ARBA00010699"/>
    </source>
</evidence>
<dbReference type="InterPro" id="IPR005793">
    <property type="entry name" value="Formyl_trans_C"/>
</dbReference>
<feature type="domain" description="Formyl transferase N-terminal" evidence="6">
    <location>
        <begin position="1"/>
        <end position="180"/>
    </location>
</feature>
<dbReference type="EMBL" id="CP060394">
    <property type="protein sequence ID" value="QNI32122.1"/>
    <property type="molecule type" value="Genomic_DNA"/>
</dbReference>
<feature type="binding site" evidence="5">
    <location>
        <begin position="110"/>
        <end position="113"/>
    </location>
    <ligand>
        <name>(6S)-5,6,7,8-tetrahydrofolate</name>
        <dbReference type="ChEBI" id="CHEBI:57453"/>
    </ligand>
</feature>
<comment type="catalytic activity">
    <reaction evidence="5">
        <text>L-methionyl-tRNA(fMet) + (6R)-10-formyltetrahydrofolate = N-formyl-L-methionyl-tRNA(fMet) + (6S)-5,6,7,8-tetrahydrofolate + H(+)</text>
        <dbReference type="Rhea" id="RHEA:24380"/>
        <dbReference type="Rhea" id="RHEA-COMP:9952"/>
        <dbReference type="Rhea" id="RHEA-COMP:9953"/>
        <dbReference type="ChEBI" id="CHEBI:15378"/>
        <dbReference type="ChEBI" id="CHEBI:57453"/>
        <dbReference type="ChEBI" id="CHEBI:78530"/>
        <dbReference type="ChEBI" id="CHEBI:78844"/>
        <dbReference type="ChEBI" id="CHEBI:195366"/>
        <dbReference type="EC" id="2.1.2.9"/>
    </reaction>
</comment>
<dbReference type="CDD" id="cd08646">
    <property type="entry name" value="FMT_core_Met-tRNA-FMT_N"/>
    <property type="match status" value="1"/>
</dbReference>
<evidence type="ECO:0000313" key="8">
    <source>
        <dbReference type="EMBL" id="QNI32122.1"/>
    </source>
</evidence>
<dbReference type="InterPro" id="IPR044135">
    <property type="entry name" value="Met-tRNA-FMT_C"/>
</dbReference>
<gene>
    <name evidence="5" type="primary">fmt</name>
    <name evidence="8" type="ORF">H7849_24520</name>
</gene>
<dbReference type="NCBIfam" id="TIGR00460">
    <property type="entry name" value="fmt"/>
    <property type="match status" value="1"/>
</dbReference>
<reference evidence="8 9" key="1">
    <citation type="submission" date="2020-08" db="EMBL/GenBank/DDBJ databases">
        <title>Edaphobacter telluris sp. nov. and Acidobacterium dinghuensis sp. nov., two acidobacteria isolated from forest soil.</title>
        <authorList>
            <person name="Fu J."/>
            <person name="Qiu L."/>
        </authorList>
    </citation>
    <scope>NUCLEOTIDE SEQUENCE [LARGE SCALE GENOMIC DNA]</scope>
    <source>
        <strain evidence="8">4Y35</strain>
    </source>
</reference>
<dbReference type="GO" id="GO:0005829">
    <property type="term" value="C:cytosol"/>
    <property type="evidence" value="ECO:0007669"/>
    <property type="project" value="TreeGrafter"/>
</dbReference>
<organism evidence="8 9">
    <name type="scientific">Alloacidobacterium dinghuense</name>
    <dbReference type="NCBI Taxonomy" id="2763107"/>
    <lineage>
        <taxon>Bacteria</taxon>
        <taxon>Pseudomonadati</taxon>
        <taxon>Acidobacteriota</taxon>
        <taxon>Terriglobia</taxon>
        <taxon>Terriglobales</taxon>
        <taxon>Acidobacteriaceae</taxon>
        <taxon>Alloacidobacterium</taxon>
    </lineage>
</organism>
<comment type="function">
    <text evidence="5">Attaches a formyl group to the free amino group of methionyl-tRNA(fMet). The formyl group appears to play a dual role in the initiator identity of N-formylmethionyl-tRNA by promoting its recognition by IF2 and preventing the misappropriation of this tRNA by the elongation apparatus.</text>
</comment>
<name>A0A7G8BHV2_9BACT</name>
<dbReference type="HAMAP" id="MF_00182">
    <property type="entry name" value="Formyl_trans"/>
    <property type="match status" value="1"/>
</dbReference>
<dbReference type="GO" id="GO:0004479">
    <property type="term" value="F:methionyl-tRNA formyltransferase activity"/>
    <property type="evidence" value="ECO:0007669"/>
    <property type="project" value="UniProtKB-UniRule"/>
</dbReference>
<feature type="domain" description="Formyl transferase C-terminal" evidence="7">
    <location>
        <begin position="205"/>
        <end position="302"/>
    </location>
</feature>
<proteinExistence type="inferred from homology"/>